<keyword evidence="7 9" id="KW-0808">Transferase</keyword>
<evidence type="ECO:0000256" key="7">
    <source>
        <dbReference type="ARBA" id="ARBA00022679"/>
    </source>
</evidence>
<dbReference type="Proteomes" id="UP000470772">
    <property type="component" value="Unassembled WGS sequence"/>
</dbReference>
<evidence type="ECO:0000313" key="11">
    <source>
        <dbReference type="Proteomes" id="UP000470772"/>
    </source>
</evidence>
<protein>
    <recommendedName>
        <fullName evidence="5 8">Riboflavin synthase</fullName>
        <ecNumber evidence="4 8">2.5.1.9</ecNumber>
    </recommendedName>
</protein>
<organism evidence="10 11">
    <name type="scientific">Sulfuracidifex metallicus DSM 6482 = JCM 9184</name>
    <dbReference type="NCBI Taxonomy" id="523847"/>
    <lineage>
        <taxon>Archaea</taxon>
        <taxon>Thermoproteota</taxon>
        <taxon>Thermoprotei</taxon>
        <taxon>Sulfolobales</taxon>
        <taxon>Sulfolobaceae</taxon>
        <taxon>Sulfuracidifex</taxon>
    </lineage>
</organism>
<dbReference type="InterPro" id="IPR036467">
    <property type="entry name" value="LS/RS_sf"/>
</dbReference>
<dbReference type="RefSeq" id="WP_156016178.1">
    <property type="nucleotide sequence ID" value="NZ_WGGD01000005.1"/>
</dbReference>
<comment type="caution">
    <text evidence="10">The sequence shown here is derived from an EMBL/GenBank/DDBJ whole genome shotgun (WGS) entry which is preliminary data.</text>
</comment>
<evidence type="ECO:0000313" key="10">
    <source>
        <dbReference type="EMBL" id="MUN28286.1"/>
    </source>
</evidence>
<dbReference type="SUPFAM" id="SSF52121">
    <property type="entry name" value="Lumazine synthase"/>
    <property type="match status" value="1"/>
</dbReference>
<accession>A0A6A9QGY9</accession>
<evidence type="ECO:0000256" key="8">
    <source>
        <dbReference type="NCBIfam" id="TIGR01506"/>
    </source>
</evidence>
<sequence>MRKYGVVDTTFSRVNMGDIAERTIKKEDNDCEIKRYTVPGIKDLPVAAKKLIDWGSDGVITLGWVGRTQLDKYSYLSTSIGLIMVQILTSKHVIDVTVHEDEAEHPDDLVRIAEDRATKHAINLVRLVRDGESSLRGYAGKGLRQGYRNAGELS</sequence>
<gene>
    <name evidence="10" type="ORF">GC250_02125</name>
</gene>
<comment type="similarity">
    <text evidence="3 9">Belongs to the DMRL synthase family.</text>
</comment>
<proteinExistence type="inferred from homology"/>
<dbReference type="PIRSF" id="PIRSF015750">
    <property type="entry name" value="Ribfl_synth_arc"/>
    <property type="match status" value="1"/>
</dbReference>
<dbReference type="UniPathway" id="UPA00275">
    <property type="reaction ID" value="UER00405"/>
</dbReference>
<evidence type="ECO:0000256" key="2">
    <source>
        <dbReference type="ARBA" id="ARBA00004887"/>
    </source>
</evidence>
<evidence type="ECO:0000256" key="4">
    <source>
        <dbReference type="ARBA" id="ARBA00012827"/>
    </source>
</evidence>
<reference evidence="10 11" key="1">
    <citation type="submission" date="2019-10" db="EMBL/GenBank/DDBJ databases">
        <title>Sequencing and Assembly of Multiple Reported Metal-Biooxidizing Members of the Extremely Thermoacidophilic Archaeal Family Sulfolobaceae.</title>
        <authorList>
            <person name="Counts J.A."/>
            <person name="Kelly R.M."/>
        </authorList>
    </citation>
    <scope>NUCLEOTIDE SEQUENCE [LARGE SCALE GENOMIC DNA]</scope>
    <source>
        <strain evidence="10 11">DSM 6482</strain>
    </source>
</reference>
<keyword evidence="6 9" id="KW-0686">Riboflavin biosynthesis</keyword>
<dbReference type="EMBL" id="WGGD01000005">
    <property type="protein sequence ID" value="MUN28286.1"/>
    <property type="molecule type" value="Genomic_DNA"/>
</dbReference>
<dbReference type="NCBIfam" id="TIGR01506">
    <property type="entry name" value="ribC_arch"/>
    <property type="match status" value="1"/>
</dbReference>
<evidence type="ECO:0000256" key="3">
    <source>
        <dbReference type="ARBA" id="ARBA00007424"/>
    </source>
</evidence>
<comment type="pathway">
    <text evidence="2">Cofactor biosynthesis; riboflavin biosynthesis; riboflavin from 2-hydroxy-3-oxobutyl phosphate and 5-amino-6-(D-ribitylamino)uracil: step 2/2.</text>
</comment>
<dbReference type="Gene3D" id="3.40.50.960">
    <property type="entry name" value="Lumazine/riboflavin synthase"/>
    <property type="match status" value="1"/>
</dbReference>
<evidence type="ECO:0000256" key="6">
    <source>
        <dbReference type="ARBA" id="ARBA00022619"/>
    </source>
</evidence>
<dbReference type="GO" id="GO:0009349">
    <property type="term" value="C:riboflavin synthase complex"/>
    <property type="evidence" value="ECO:0007669"/>
    <property type="project" value="InterPro"/>
</dbReference>
<comment type="catalytic activity">
    <reaction evidence="1 9">
        <text>2 6,7-dimethyl-8-(1-D-ribityl)lumazine + H(+) = 5-amino-6-(D-ribitylamino)uracil + riboflavin</text>
        <dbReference type="Rhea" id="RHEA:20772"/>
        <dbReference type="ChEBI" id="CHEBI:15378"/>
        <dbReference type="ChEBI" id="CHEBI:15934"/>
        <dbReference type="ChEBI" id="CHEBI:57986"/>
        <dbReference type="ChEBI" id="CHEBI:58201"/>
        <dbReference type="EC" id="2.5.1.9"/>
    </reaction>
</comment>
<keyword evidence="11" id="KW-1185">Reference proteome</keyword>
<dbReference type="Pfam" id="PF00885">
    <property type="entry name" value="DMRL_synthase"/>
    <property type="match status" value="1"/>
</dbReference>
<dbReference type="EC" id="2.5.1.9" evidence="4 8"/>
<evidence type="ECO:0000256" key="1">
    <source>
        <dbReference type="ARBA" id="ARBA00000968"/>
    </source>
</evidence>
<evidence type="ECO:0000256" key="9">
    <source>
        <dbReference type="PIRNR" id="PIRNR015750"/>
    </source>
</evidence>
<dbReference type="InterPro" id="IPR006399">
    <property type="entry name" value="Ribfl_synth_arc"/>
</dbReference>
<dbReference type="GO" id="GO:0009231">
    <property type="term" value="P:riboflavin biosynthetic process"/>
    <property type="evidence" value="ECO:0007669"/>
    <property type="project" value="UniProtKB-UniPathway"/>
</dbReference>
<dbReference type="CDD" id="cd09210">
    <property type="entry name" value="Riboflavin_synthase_archaeal"/>
    <property type="match status" value="1"/>
</dbReference>
<dbReference type="AlphaFoldDB" id="A0A6A9QGY9"/>
<dbReference type="InterPro" id="IPR002180">
    <property type="entry name" value="LS/RS"/>
</dbReference>
<name>A0A6A9QGY9_SULME</name>
<dbReference type="GO" id="GO:0004746">
    <property type="term" value="F:riboflavin synthase activity"/>
    <property type="evidence" value="ECO:0007669"/>
    <property type="project" value="UniProtKB-UniRule"/>
</dbReference>
<evidence type="ECO:0000256" key="5">
    <source>
        <dbReference type="ARBA" id="ARBA00013950"/>
    </source>
</evidence>